<evidence type="ECO:0000313" key="1">
    <source>
        <dbReference type="EMBL" id="TFU33576.1"/>
    </source>
</evidence>
<name>A0A4Y9FWC2_9MICO</name>
<evidence type="ECO:0008006" key="3">
    <source>
        <dbReference type="Google" id="ProtNLM"/>
    </source>
</evidence>
<dbReference type="AlphaFoldDB" id="A0A4Y9FWC2"/>
<protein>
    <recommendedName>
        <fullName evidence="3">Phosphodiesterase</fullName>
    </recommendedName>
</protein>
<dbReference type="Proteomes" id="UP000298358">
    <property type="component" value="Unassembled WGS sequence"/>
</dbReference>
<sequence length="232" mass="25562">MLAGLAGVAGAVLRGFFALLRRIRHPRPIHSRGLVLTGQATWLPGAAPSGIAWIDEARAKPLEVTARLSRGVGLPDKLPDVLGLALRFHTDEGRTADVLLASTGIGFPSRFALVPRRAATGATFGSLLPYRSPRRPVLICVRSVPSRVLPADLERLRRSLQEQPWRIRLYHASPTEKWHPFADVLLRPAAEADSAELRFDPVRHPLPGSTTYPWVRRLRESSYRVAQRGTSG</sequence>
<dbReference type="InterPro" id="IPR020835">
    <property type="entry name" value="Catalase_sf"/>
</dbReference>
<dbReference type="EMBL" id="SPQB01000007">
    <property type="protein sequence ID" value="TFU33576.1"/>
    <property type="molecule type" value="Genomic_DNA"/>
</dbReference>
<accession>A0A4Y9FWC2</accession>
<organism evidence="1 2">
    <name type="scientific">Microbacterium paludicola</name>
    <dbReference type="NCBI Taxonomy" id="300019"/>
    <lineage>
        <taxon>Bacteria</taxon>
        <taxon>Bacillati</taxon>
        <taxon>Actinomycetota</taxon>
        <taxon>Actinomycetes</taxon>
        <taxon>Micrococcales</taxon>
        <taxon>Microbacteriaceae</taxon>
        <taxon>Microbacterium</taxon>
    </lineage>
</organism>
<dbReference type="OrthoDB" id="3368165at2"/>
<gene>
    <name evidence="1" type="ORF">E4U02_04870</name>
</gene>
<keyword evidence="2" id="KW-1185">Reference proteome</keyword>
<evidence type="ECO:0000313" key="2">
    <source>
        <dbReference type="Proteomes" id="UP000298358"/>
    </source>
</evidence>
<dbReference type="SUPFAM" id="SSF56634">
    <property type="entry name" value="Heme-dependent catalase-like"/>
    <property type="match status" value="1"/>
</dbReference>
<comment type="caution">
    <text evidence="1">The sequence shown here is derived from an EMBL/GenBank/DDBJ whole genome shotgun (WGS) entry which is preliminary data.</text>
</comment>
<dbReference type="RefSeq" id="WP_135113705.1">
    <property type="nucleotide sequence ID" value="NZ_JADGLL010000007.1"/>
</dbReference>
<dbReference type="Gene3D" id="2.40.180.10">
    <property type="entry name" value="Catalase core domain"/>
    <property type="match status" value="1"/>
</dbReference>
<dbReference type="GO" id="GO:0020037">
    <property type="term" value="F:heme binding"/>
    <property type="evidence" value="ECO:0007669"/>
    <property type="project" value="InterPro"/>
</dbReference>
<reference evidence="1 2" key="1">
    <citation type="submission" date="2019-03" db="EMBL/GenBank/DDBJ databases">
        <title>Diversity of the mouse oral microbiome.</title>
        <authorList>
            <person name="Joseph S."/>
            <person name="Aduse-Opoku J."/>
            <person name="Curtis M."/>
            <person name="Wade W."/>
            <person name="Hashim A."/>
        </authorList>
    </citation>
    <scope>NUCLEOTIDE SEQUENCE [LARGE SCALE GENOMIC DNA]</scope>
    <source>
        <strain evidence="1 2">P1012</strain>
    </source>
</reference>
<proteinExistence type="predicted"/>